<organism evidence="1 2">
    <name type="scientific">Ignatzschineria indica</name>
    <dbReference type="NCBI Taxonomy" id="472583"/>
    <lineage>
        <taxon>Bacteria</taxon>
        <taxon>Pseudomonadati</taxon>
        <taxon>Pseudomonadota</taxon>
        <taxon>Gammaproteobacteria</taxon>
        <taxon>Cardiobacteriales</taxon>
        <taxon>Ignatzschineriaceae</taxon>
        <taxon>Ignatzschineria</taxon>
    </lineage>
</organism>
<proteinExistence type="predicted"/>
<gene>
    <name evidence="1" type="ORF">DC082_08215</name>
</gene>
<dbReference type="EMBL" id="QEWR01000004">
    <property type="protein sequence ID" value="PWD82604.1"/>
    <property type="molecule type" value="Genomic_DNA"/>
</dbReference>
<keyword evidence="2" id="KW-1185">Reference proteome</keyword>
<dbReference type="AlphaFoldDB" id="A0A2U2AIW6"/>
<name>A0A2U2AIW6_9GAMM</name>
<accession>A0A2U2AIW6</accession>
<sequence length="155" mass="17587">MIRVDLSRRRFIYAGALLLSTSLLPPISMAQIASPLVEQHLDAFLDLSRKLTGYETLNRELATRYLAAFLELFPDEAPQFESDKTLQKKILHSWYTGTVGPNEAGQVRVIAYKDAFMYRPTADGLPTPTYCFRGELWFKALPPGITKEPDFPITF</sequence>
<dbReference type="RefSeq" id="WP_109236557.1">
    <property type="nucleotide sequence ID" value="NZ_BMXZ01000003.1"/>
</dbReference>
<protein>
    <recommendedName>
        <fullName evidence="3">Dehydrogenase</fullName>
    </recommendedName>
</protein>
<dbReference type="InterPro" id="IPR006311">
    <property type="entry name" value="TAT_signal"/>
</dbReference>
<evidence type="ECO:0000313" key="1">
    <source>
        <dbReference type="EMBL" id="PWD82604.1"/>
    </source>
</evidence>
<dbReference type="PROSITE" id="PS51318">
    <property type="entry name" value="TAT"/>
    <property type="match status" value="1"/>
</dbReference>
<dbReference type="InterPro" id="IPR024651">
    <property type="entry name" value="FAD-SLDH_ssu"/>
</dbReference>
<evidence type="ECO:0000313" key="2">
    <source>
        <dbReference type="Proteomes" id="UP000244948"/>
    </source>
</evidence>
<comment type="caution">
    <text evidence="1">The sequence shown here is derived from an EMBL/GenBank/DDBJ whole genome shotgun (WGS) entry which is preliminary data.</text>
</comment>
<dbReference type="Pfam" id="PF12318">
    <property type="entry name" value="FAD-SLDH"/>
    <property type="match status" value="2"/>
</dbReference>
<evidence type="ECO:0008006" key="3">
    <source>
        <dbReference type="Google" id="ProtNLM"/>
    </source>
</evidence>
<reference evidence="1 2" key="1">
    <citation type="journal article" date="2018" name="Genome Announc.">
        <title>Ignatzschineria cameli sp. nov., isolated from necrotic foot tissue of dromedaries (Camelus dromedarius) and associated maggots (Wohlfahrtia species) in Dubai.</title>
        <authorList>
            <person name="Tsang C.C."/>
            <person name="Tang J.Y."/>
            <person name="Fong J.Y."/>
            <person name="Kinne J."/>
            <person name="Lee H.H."/>
            <person name="Joseph M."/>
            <person name="Jose S."/>
            <person name="Schuster R.K."/>
            <person name="Tang Y."/>
            <person name="Sivakumar S."/>
            <person name="Chen J.H."/>
            <person name="Teng J.L."/>
            <person name="Lau S.K."/>
            <person name="Wernery U."/>
            <person name="Woo P.C."/>
        </authorList>
    </citation>
    <scope>NUCLEOTIDE SEQUENCE [LARGE SCALE GENOMIC DNA]</scope>
    <source>
        <strain evidence="1 2">KCTC 22643</strain>
    </source>
</reference>
<dbReference type="Proteomes" id="UP000244948">
    <property type="component" value="Unassembled WGS sequence"/>
</dbReference>